<dbReference type="KEGG" id="pdic:114511115"/>
<evidence type="ECO:0000313" key="16">
    <source>
        <dbReference type="RefSeq" id="XP_028385582.1"/>
    </source>
</evidence>
<dbReference type="FunFam" id="3.30.160.60:FF:001684">
    <property type="entry name" value="zinc finger protein 33B-like"/>
    <property type="match status" value="1"/>
</dbReference>
<dbReference type="PANTHER" id="PTHR24377">
    <property type="entry name" value="IP01015P-RELATED"/>
    <property type="match status" value="1"/>
</dbReference>
<reference evidence="16" key="2">
    <citation type="submission" date="2025-04" db="UniProtKB">
        <authorList>
            <consortium name="RefSeq"/>
        </authorList>
    </citation>
    <scope>IDENTIFICATION</scope>
    <source>
        <tissue evidence="16">Muscle</tissue>
    </source>
</reference>
<feature type="domain" description="C2H2-type" evidence="11">
    <location>
        <begin position="405"/>
        <end position="432"/>
    </location>
</feature>
<dbReference type="GO" id="GO:0006355">
    <property type="term" value="P:regulation of DNA-templated transcription"/>
    <property type="evidence" value="ECO:0007669"/>
    <property type="project" value="InterPro"/>
</dbReference>
<dbReference type="PROSITE" id="PS50805">
    <property type="entry name" value="KRAB"/>
    <property type="match status" value="1"/>
</dbReference>
<dbReference type="InterPro" id="IPR001909">
    <property type="entry name" value="KRAB"/>
</dbReference>
<feature type="domain" description="C2H2-type" evidence="11">
    <location>
        <begin position="433"/>
        <end position="460"/>
    </location>
</feature>
<feature type="domain" description="C2H2-type" evidence="11">
    <location>
        <begin position="489"/>
        <end position="516"/>
    </location>
</feature>
<dbReference type="FunFam" id="3.30.160.60:FF:000358">
    <property type="entry name" value="zinc finger protein 24"/>
    <property type="match status" value="1"/>
</dbReference>
<dbReference type="FunFam" id="3.30.160.60:FF:000038">
    <property type="entry name" value="Zinc finger protein 624"/>
    <property type="match status" value="1"/>
</dbReference>
<accession>A0A6J2MZG8</accession>
<dbReference type="EMBL" id="JABVXQ010000014">
    <property type="protein sequence ID" value="KAF6080111.1"/>
    <property type="molecule type" value="Genomic_DNA"/>
</dbReference>
<dbReference type="CDD" id="cd07765">
    <property type="entry name" value="KRAB_A-box"/>
    <property type="match status" value="1"/>
</dbReference>
<dbReference type="PROSITE" id="PS50157">
    <property type="entry name" value="ZINC_FINGER_C2H2_2"/>
    <property type="match status" value="11"/>
</dbReference>
<dbReference type="GO" id="GO:0005634">
    <property type="term" value="C:nucleus"/>
    <property type="evidence" value="ECO:0007669"/>
    <property type="project" value="UniProtKB-SubCell"/>
</dbReference>
<dbReference type="SMART" id="SM00349">
    <property type="entry name" value="KRAB"/>
    <property type="match status" value="1"/>
</dbReference>
<evidence type="ECO:0000313" key="15">
    <source>
        <dbReference type="Proteomes" id="UP000664940"/>
    </source>
</evidence>
<feature type="domain" description="C2H2-type" evidence="11">
    <location>
        <begin position="377"/>
        <end position="404"/>
    </location>
</feature>
<evidence type="ECO:0000256" key="3">
    <source>
        <dbReference type="ARBA" id="ARBA00022723"/>
    </source>
</evidence>
<evidence type="ECO:0000313" key="14">
    <source>
        <dbReference type="Proteomes" id="UP000504628"/>
    </source>
</evidence>
<keyword evidence="5 9" id="KW-0863">Zinc-finger</keyword>
<gene>
    <name evidence="16" type="primary">LOC114511115</name>
    <name evidence="13" type="ORF">HJG60_020739</name>
</gene>
<evidence type="ECO:0000256" key="6">
    <source>
        <dbReference type="ARBA" id="ARBA00022833"/>
    </source>
</evidence>
<feature type="domain" description="C2H2-type" evidence="11">
    <location>
        <begin position="461"/>
        <end position="488"/>
    </location>
</feature>
<organism evidence="14 16">
    <name type="scientific">Phyllostomus discolor</name>
    <name type="common">pale spear-nosed bat</name>
    <dbReference type="NCBI Taxonomy" id="89673"/>
    <lineage>
        <taxon>Eukaryota</taxon>
        <taxon>Metazoa</taxon>
        <taxon>Chordata</taxon>
        <taxon>Craniata</taxon>
        <taxon>Vertebrata</taxon>
        <taxon>Euteleostomi</taxon>
        <taxon>Mammalia</taxon>
        <taxon>Eutheria</taxon>
        <taxon>Laurasiatheria</taxon>
        <taxon>Chiroptera</taxon>
        <taxon>Yangochiroptera</taxon>
        <taxon>Phyllostomidae</taxon>
        <taxon>Phyllostominae</taxon>
        <taxon>Phyllostomus</taxon>
    </lineage>
</organism>
<dbReference type="GO" id="GO:0003677">
    <property type="term" value="F:DNA binding"/>
    <property type="evidence" value="ECO:0007669"/>
    <property type="project" value="UniProtKB-KW"/>
</dbReference>
<dbReference type="SUPFAM" id="SSF109640">
    <property type="entry name" value="KRAB domain (Kruppel-associated box)"/>
    <property type="match status" value="1"/>
</dbReference>
<dbReference type="InterPro" id="IPR036051">
    <property type="entry name" value="KRAB_dom_sf"/>
</dbReference>
<evidence type="ECO:0000256" key="4">
    <source>
        <dbReference type="ARBA" id="ARBA00022737"/>
    </source>
</evidence>
<proteinExistence type="inferred from homology"/>
<dbReference type="Proteomes" id="UP000504628">
    <property type="component" value="Chromosome 12"/>
</dbReference>
<dbReference type="Gene3D" id="3.30.160.60">
    <property type="entry name" value="Classic Zinc Finger"/>
    <property type="match status" value="10"/>
</dbReference>
<evidence type="ECO:0000259" key="12">
    <source>
        <dbReference type="PROSITE" id="PS50805"/>
    </source>
</evidence>
<protein>
    <submittedName>
        <fullName evidence="16">Zinc finger protein 211-like isoform X1</fullName>
    </submittedName>
</protein>
<comment type="subcellular location">
    <subcellularLocation>
        <location evidence="1">Nucleus</location>
    </subcellularLocation>
</comment>
<feature type="domain" description="KRAB" evidence="12">
    <location>
        <begin position="69"/>
        <end position="140"/>
    </location>
</feature>
<keyword evidence="7" id="KW-0238">DNA-binding</keyword>
<evidence type="ECO:0000256" key="2">
    <source>
        <dbReference type="ARBA" id="ARBA00006991"/>
    </source>
</evidence>
<dbReference type="RefSeq" id="XP_028385582.1">
    <property type="nucleotide sequence ID" value="XM_028529781.2"/>
</dbReference>
<dbReference type="SUPFAM" id="SSF57667">
    <property type="entry name" value="beta-beta-alpha zinc fingers"/>
    <property type="match status" value="6"/>
</dbReference>
<keyword evidence="4" id="KW-0677">Repeat</keyword>
<keyword evidence="6" id="KW-0862">Zinc</keyword>
<feature type="region of interest" description="Disordered" evidence="10">
    <location>
        <begin position="1"/>
        <end position="42"/>
    </location>
</feature>
<keyword evidence="3" id="KW-0479">Metal-binding</keyword>
<feature type="domain" description="C2H2-type" evidence="11">
    <location>
        <begin position="573"/>
        <end position="600"/>
    </location>
</feature>
<dbReference type="Pfam" id="PF00096">
    <property type="entry name" value="zf-C2H2"/>
    <property type="match status" value="8"/>
</dbReference>
<evidence type="ECO:0000256" key="5">
    <source>
        <dbReference type="ARBA" id="ARBA00022771"/>
    </source>
</evidence>
<dbReference type="FunFam" id="3.30.160.60:FF:001270">
    <property type="entry name" value="zinc finger protein 583 isoform X1"/>
    <property type="match status" value="1"/>
</dbReference>
<dbReference type="InterPro" id="IPR036236">
    <property type="entry name" value="Znf_C2H2_sf"/>
</dbReference>
<evidence type="ECO:0000256" key="9">
    <source>
        <dbReference type="PROSITE-ProRule" id="PRU00042"/>
    </source>
</evidence>
<keyword evidence="8" id="KW-0539">Nucleus</keyword>
<evidence type="ECO:0000256" key="1">
    <source>
        <dbReference type="ARBA" id="ARBA00004123"/>
    </source>
</evidence>
<feature type="domain" description="C2H2-type" evidence="11">
    <location>
        <begin position="545"/>
        <end position="572"/>
    </location>
</feature>
<dbReference type="Proteomes" id="UP000664940">
    <property type="component" value="Unassembled WGS sequence"/>
</dbReference>
<dbReference type="FunFam" id="3.30.160.60:FF:001437">
    <property type="entry name" value="Zinc finger protein 594"/>
    <property type="match status" value="2"/>
</dbReference>
<dbReference type="OrthoDB" id="6077919at2759"/>
<evidence type="ECO:0000256" key="8">
    <source>
        <dbReference type="ARBA" id="ARBA00023242"/>
    </source>
</evidence>
<dbReference type="PROSITE" id="PS00028">
    <property type="entry name" value="ZINC_FINGER_C2H2_1"/>
    <property type="match status" value="11"/>
</dbReference>
<dbReference type="InterPro" id="IPR050826">
    <property type="entry name" value="Krueppel_C2H2_ZnFinger"/>
</dbReference>
<feature type="domain" description="C2H2-type" evidence="11">
    <location>
        <begin position="321"/>
        <end position="348"/>
    </location>
</feature>
<reference evidence="13 15" key="1">
    <citation type="journal article" date="2020" name="Nature">
        <title>Six reference-quality genomes reveal evolution of bat adaptations.</title>
        <authorList>
            <person name="Jebb D."/>
            <person name="Huang Z."/>
            <person name="Pippel M."/>
            <person name="Hughes G.M."/>
            <person name="Lavrichenko K."/>
            <person name="Devanna P."/>
            <person name="Winkler S."/>
            <person name="Jermiin L.S."/>
            <person name="Skirmuntt E.C."/>
            <person name="Katzourakis A."/>
            <person name="Burkitt-Gray L."/>
            <person name="Ray D.A."/>
            <person name="Sullivan K.A.M."/>
            <person name="Roscito J.G."/>
            <person name="Kirilenko B.M."/>
            <person name="Davalos L.M."/>
            <person name="Corthals A.P."/>
            <person name="Power M.L."/>
            <person name="Jones G."/>
            <person name="Ransome R.D."/>
            <person name="Dechmann D.K.N."/>
            <person name="Locatelli A.G."/>
            <person name="Puechmaille S.J."/>
            <person name="Fedrigo O."/>
            <person name="Jarvis E.D."/>
            <person name="Hiller M."/>
            <person name="Vernes S.C."/>
            <person name="Myers E.W."/>
            <person name="Teeling E.C."/>
        </authorList>
    </citation>
    <scope>NUCLEOTIDE SEQUENCE [LARGE SCALE GENOMIC DNA]</scope>
    <source>
        <strain evidence="13">Bat1K_MPI-CBG_1</strain>
    </source>
</reference>
<dbReference type="InterPro" id="IPR013087">
    <property type="entry name" value="Znf_C2H2_type"/>
</dbReference>
<feature type="domain" description="C2H2-type" evidence="11">
    <location>
        <begin position="173"/>
        <end position="200"/>
    </location>
</feature>
<evidence type="ECO:0000256" key="7">
    <source>
        <dbReference type="ARBA" id="ARBA00023125"/>
    </source>
</evidence>
<evidence type="ECO:0000313" key="13">
    <source>
        <dbReference type="EMBL" id="KAF6080111.1"/>
    </source>
</evidence>
<dbReference type="SMART" id="SM00355">
    <property type="entry name" value="ZnF_C2H2"/>
    <property type="match status" value="11"/>
</dbReference>
<dbReference type="AlphaFoldDB" id="A0A6J2MZG8"/>
<name>A0A6J2MZG8_9CHIR</name>
<evidence type="ECO:0000259" key="11">
    <source>
        <dbReference type="PROSITE" id="PS50157"/>
    </source>
</evidence>
<evidence type="ECO:0000256" key="10">
    <source>
        <dbReference type="SAM" id="MobiDB-lite"/>
    </source>
</evidence>
<keyword evidence="14" id="KW-1185">Reference proteome</keyword>
<dbReference type="Gene3D" id="6.10.140.140">
    <property type="match status" value="1"/>
</dbReference>
<sequence>MPGRERRHSRGPHSTQDSKKLGDTSHVTRARAETGEVKPGASSCTFATSQPLSRCPLAALRRRPAEVGVTFADIALYFSGEEWCLLNEDQRCLYLDVMLDNFELASSLGCCCGAEDVETPIEQTVPVAVSQAKNLKVALSSVKSLHFESCEPVLRNIFHLIEHQKAQNIQKLLRCGACVKPFHYGTNIYQHQEHHLREKPFVRGVDRMSLAKSCNYTMFQKLFTGWGVGLDIPTKSEHLHQEATHTRDRLDEISMIRVTIQRKNYSILKECKKAVDCSHIYVQNKSVSHWRQCFVCHDCGKCFARIPSFCYQRVKNGQGLYQCSKCGKSFIQKGEFHSHQRVHNGEKPYECSECGKSFKTKSILHRHQAVHTGERPYQCRICGKSFKSTYNLYCHERLHTGERPYECNECEKSFTSSTHLHYHQRVHTGERPYECSKCGKSFTSSTNLHYHQRVHTGERPYECSECRKSFCSSTGLRIHQRVHTGERPYECSECGKSFCSSTGLRYHQRFHTGERPYECTQCGKCFKRVHHLHCHQRVHTGERPYECSECGKSFRGVTGLRFHQRVHTGERPYSCSQCGKSFIQKHQLHRHQKLHMGKAL</sequence>
<comment type="similarity">
    <text evidence="2">Belongs to the krueppel C2H2-type zinc-finger protein family.</text>
</comment>
<dbReference type="Pfam" id="PF01352">
    <property type="entry name" value="KRAB"/>
    <property type="match status" value="1"/>
</dbReference>
<feature type="compositionally biased region" description="Basic residues" evidence="10">
    <location>
        <begin position="1"/>
        <end position="11"/>
    </location>
</feature>
<dbReference type="FunFam" id="3.30.160.60:FF:002343">
    <property type="entry name" value="Zinc finger protein 33A"/>
    <property type="match status" value="4"/>
</dbReference>
<feature type="domain" description="C2H2-type" evidence="11">
    <location>
        <begin position="517"/>
        <end position="544"/>
    </location>
</feature>
<dbReference type="GO" id="GO:0008270">
    <property type="term" value="F:zinc ion binding"/>
    <property type="evidence" value="ECO:0007669"/>
    <property type="project" value="UniProtKB-KW"/>
</dbReference>
<feature type="domain" description="C2H2-type" evidence="11">
    <location>
        <begin position="349"/>
        <end position="376"/>
    </location>
</feature>
<dbReference type="GeneID" id="114511115"/>